<evidence type="ECO:0000313" key="2">
    <source>
        <dbReference type="Proteomes" id="UP001575105"/>
    </source>
</evidence>
<proteinExistence type="predicted"/>
<dbReference type="Proteomes" id="UP001575105">
    <property type="component" value="Unassembled WGS sequence"/>
</dbReference>
<sequence length="97" mass="10363">MTHASGTSRGGSVTFQEVEELDHAGQPLVKMMPEPVVPALARPGMAVSDAATGESGVILRITRALCIYQTPTGEEYAATWHTVSLEAVQPDLDRMQP</sequence>
<organism evidence="1 2">
    <name type="scientific">Natronomicrosphaera hydrolytica</name>
    <dbReference type="NCBI Taxonomy" id="3242702"/>
    <lineage>
        <taxon>Bacteria</taxon>
        <taxon>Pseudomonadati</taxon>
        <taxon>Planctomycetota</taxon>
        <taxon>Phycisphaerae</taxon>
        <taxon>Phycisphaerales</taxon>
        <taxon>Phycisphaeraceae</taxon>
        <taxon>Natronomicrosphaera</taxon>
    </lineage>
</organism>
<evidence type="ECO:0000313" key="1">
    <source>
        <dbReference type="EMBL" id="MFA9478223.1"/>
    </source>
</evidence>
<accession>A0ABV4U7H1</accession>
<gene>
    <name evidence="1" type="ORF">ACERK3_07930</name>
</gene>
<reference evidence="1 2" key="1">
    <citation type="submission" date="2024-08" db="EMBL/GenBank/DDBJ databases">
        <title>Whole-genome sequencing of halo(alkali)philic microorganisms from hypersaline lakes.</title>
        <authorList>
            <person name="Sorokin D.Y."/>
            <person name="Merkel A.Y."/>
            <person name="Messina E."/>
            <person name="Yakimov M."/>
        </authorList>
    </citation>
    <scope>NUCLEOTIDE SEQUENCE [LARGE SCALE GENOMIC DNA]</scope>
    <source>
        <strain evidence="1 2">AB-hyl4</strain>
    </source>
</reference>
<dbReference type="EMBL" id="JBGUBD010000004">
    <property type="protein sequence ID" value="MFA9478223.1"/>
    <property type="molecule type" value="Genomic_DNA"/>
</dbReference>
<protein>
    <submittedName>
        <fullName evidence="1">Uncharacterized protein</fullName>
    </submittedName>
</protein>
<dbReference type="RefSeq" id="WP_425345147.1">
    <property type="nucleotide sequence ID" value="NZ_JBGUBD010000004.1"/>
</dbReference>
<keyword evidence="2" id="KW-1185">Reference proteome</keyword>
<name>A0ABV4U7H1_9BACT</name>
<comment type="caution">
    <text evidence="1">The sequence shown here is derived from an EMBL/GenBank/DDBJ whole genome shotgun (WGS) entry which is preliminary data.</text>
</comment>